<accession>A0A2P2IZV1</accession>
<name>A0A2P2IZV1_RHIMU</name>
<protein>
    <submittedName>
        <fullName evidence="2">Uncharacterized protein</fullName>
    </submittedName>
</protein>
<feature type="transmembrane region" description="Helical" evidence="1">
    <location>
        <begin position="6"/>
        <end position="29"/>
    </location>
</feature>
<sequence>MKTRKVLSHTLLITELFQQVILLYVLCFLI</sequence>
<organism evidence="2">
    <name type="scientific">Rhizophora mucronata</name>
    <name type="common">Asiatic mangrove</name>
    <dbReference type="NCBI Taxonomy" id="61149"/>
    <lineage>
        <taxon>Eukaryota</taxon>
        <taxon>Viridiplantae</taxon>
        <taxon>Streptophyta</taxon>
        <taxon>Embryophyta</taxon>
        <taxon>Tracheophyta</taxon>
        <taxon>Spermatophyta</taxon>
        <taxon>Magnoliopsida</taxon>
        <taxon>eudicotyledons</taxon>
        <taxon>Gunneridae</taxon>
        <taxon>Pentapetalae</taxon>
        <taxon>rosids</taxon>
        <taxon>fabids</taxon>
        <taxon>Malpighiales</taxon>
        <taxon>Rhizophoraceae</taxon>
        <taxon>Rhizophora</taxon>
    </lineage>
</organism>
<keyword evidence="1" id="KW-0812">Transmembrane</keyword>
<evidence type="ECO:0000313" key="2">
    <source>
        <dbReference type="EMBL" id="MBW86712.1"/>
    </source>
</evidence>
<reference evidence="2" key="1">
    <citation type="submission" date="2018-02" db="EMBL/GenBank/DDBJ databases">
        <title>Rhizophora mucronata_Transcriptome.</title>
        <authorList>
            <person name="Meera S.P."/>
            <person name="Sreeshan A."/>
            <person name="Augustine A."/>
        </authorList>
    </citation>
    <scope>NUCLEOTIDE SEQUENCE</scope>
    <source>
        <tissue evidence="2">Leaf</tissue>
    </source>
</reference>
<dbReference type="AlphaFoldDB" id="A0A2P2IZV1"/>
<dbReference type="EMBL" id="GGEC01006229">
    <property type="protein sequence ID" value="MBW86712.1"/>
    <property type="molecule type" value="Transcribed_RNA"/>
</dbReference>
<keyword evidence="1" id="KW-1133">Transmembrane helix</keyword>
<keyword evidence="1" id="KW-0472">Membrane</keyword>
<evidence type="ECO:0000256" key="1">
    <source>
        <dbReference type="SAM" id="Phobius"/>
    </source>
</evidence>
<proteinExistence type="predicted"/>